<protein>
    <submittedName>
        <fullName evidence="2">Uncharacterized protein</fullName>
    </submittedName>
</protein>
<evidence type="ECO:0000313" key="3">
    <source>
        <dbReference type="Proteomes" id="UP001221142"/>
    </source>
</evidence>
<dbReference type="AlphaFoldDB" id="A0AAD7B368"/>
<name>A0AAD7B368_9AGAR</name>
<proteinExistence type="predicted"/>
<gene>
    <name evidence="2" type="ORF">FB45DRAFT_389743</name>
</gene>
<evidence type="ECO:0000256" key="1">
    <source>
        <dbReference type="SAM" id="SignalP"/>
    </source>
</evidence>
<comment type="caution">
    <text evidence="2">The sequence shown here is derived from an EMBL/GenBank/DDBJ whole genome shotgun (WGS) entry which is preliminary data.</text>
</comment>
<accession>A0AAD7B368</accession>
<dbReference type="Proteomes" id="UP001221142">
    <property type="component" value="Unassembled WGS sequence"/>
</dbReference>
<organism evidence="2 3">
    <name type="scientific">Roridomyces roridus</name>
    <dbReference type="NCBI Taxonomy" id="1738132"/>
    <lineage>
        <taxon>Eukaryota</taxon>
        <taxon>Fungi</taxon>
        <taxon>Dikarya</taxon>
        <taxon>Basidiomycota</taxon>
        <taxon>Agaricomycotina</taxon>
        <taxon>Agaricomycetes</taxon>
        <taxon>Agaricomycetidae</taxon>
        <taxon>Agaricales</taxon>
        <taxon>Marasmiineae</taxon>
        <taxon>Mycenaceae</taxon>
        <taxon>Roridomyces</taxon>
    </lineage>
</organism>
<reference evidence="2" key="1">
    <citation type="submission" date="2023-03" db="EMBL/GenBank/DDBJ databases">
        <title>Massive genome expansion in bonnet fungi (Mycena s.s.) driven by repeated elements and novel gene families across ecological guilds.</title>
        <authorList>
            <consortium name="Lawrence Berkeley National Laboratory"/>
            <person name="Harder C.B."/>
            <person name="Miyauchi S."/>
            <person name="Viragh M."/>
            <person name="Kuo A."/>
            <person name="Thoen E."/>
            <person name="Andreopoulos B."/>
            <person name="Lu D."/>
            <person name="Skrede I."/>
            <person name="Drula E."/>
            <person name="Henrissat B."/>
            <person name="Morin E."/>
            <person name="Kohler A."/>
            <person name="Barry K."/>
            <person name="LaButti K."/>
            <person name="Morin E."/>
            <person name="Salamov A."/>
            <person name="Lipzen A."/>
            <person name="Mereny Z."/>
            <person name="Hegedus B."/>
            <person name="Baldrian P."/>
            <person name="Stursova M."/>
            <person name="Weitz H."/>
            <person name="Taylor A."/>
            <person name="Grigoriev I.V."/>
            <person name="Nagy L.G."/>
            <person name="Martin F."/>
            <person name="Kauserud H."/>
        </authorList>
    </citation>
    <scope>NUCLEOTIDE SEQUENCE</scope>
    <source>
        <strain evidence="2">9284</strain>
    </source>
</reference>
<keyword evidence="1" id="KW-0732">Signal</keyword>
<keyword evidence="3" id="KW-1185">Reference proteome</keyword>
<dbReference type="EMBL" id="JARKIF010000046">
    <property type="protein sequence ID" value="KAJ7608253.1"/>
    <property type="molecule type" value="Genomic_DNA"/>
</dbReference>
<feature type="chain" id="PRO_5042255748" evidence="1">
    <location>
        <begin position="21"/>
        <end position="107"/>
    </location>
</feature>
<sequence>MPGLPRAWASPLAFLHGTNCICGVSLRSVLLEGLDFFVVTMVMSRKMGYVSSESEFHNYWTSSISVQQCITLTCSCMHLVPVYLSTPDNRPLWGSENAHLAPRTIED</sequence>
<feature type="signal peptide" evidence="1">
    <location>
        <begin position="1"/>
        <end position="20"/>
    </location>
</feature>
<evidence type="ECO:0000313" key="2">
    <source>
        <dbReference type="EMBL" id="KAJ7608253.1"/>
    </source>
</evidence>